<evidence type="ECO:0000259" key="12">
    <source>
        <dbReference type="PROSITE" id="PS51379"/>
    </source>
</evidence>
<feature type="transmembrane region" description="Helical" evidence="11">
    <location>
        <begin position="288"/>
        <end position="307"/>
    </location>
</feature>
<dbReference type="SUPFAM" id="SSF46548">
    <property type="entry name" value="alpha-helical ferredoxin"/>
    <property type="match status" value="1"/>
</dbReference>
<keyword evidence="9" id="KW-0411">Iron-sulfur</keyword>
<evidence type="ECO:0000256" key="3">
    <source>
        <dbReference type="ARBA" id="ARBA00022485"/>
    </source>
</evidence>
<dbReference type="AlphaFoldDB" id="A0A9D1TPX0"/>
<sequence length="393" mass="44046">MAKVTLTPDSGFARELIDAGGDSLKKCYQCATCSVACPMAPANNPYPRKEMVWASWGQKDKLMADPDIWLCHNCGNCAELCPRGAKPADVMAACRNVVYKNLVQPSKVGEWMSSPKGLPMLFLIPAILWLVIWAIRAAIVGAWFPRTEDGRIVFGQIFYGDYTIDPIFMITFFGAVYLLYKGCSKLWNSFKNGDGKLVVVGPTKPWYYHLAMLLWEEVGSHKKFDTCTEGPKTGQPENNRKLGHMCMIVGFVSLMIVTAIVAGGHWVGKVVPVLSIETPMPLTFPVKLLANFGAVVLLVGLVVLTIRRKRQNPKFFASNYQDWYLLGVIWLVALTGCLSQLFRLADAVHCAYLVYYLHLVFVWMLFAYLPWSKLGHLAYRTCALLFVRMYGRG</sequence>
<evidence type="ECO:0000256" key="7">
    <source>
        <dbReference type="ARBA" id="ARBA00023002"/>
    </source>
</evidence>
<dbReference type="InterPro" id="IPR009051">
    <property type="entry name" value="Helical_ferredxn"/>
</dbReference>
<dbReference type="InterPro" id="IPR051460">
    <property type="entry name" value="HdrC_iron-sulfur_subunit"/>
</dbReference>
<keyword evidence="2" id="KW-1003">Cell membrane</keyword>
<evidence type="ECO:0000313" key="14">
    <source>
        <dbReference type="Proteomes" id="UP000886752"/>
    </source>
</evidence>
<evidence type="ECO:0000313" key="13">
    <source>
        <dbReference type="EMBL" id="HIW01113.1"/>
    </source>
</evidence>
<feature type="transmembrane region" description="Helical" evidence="11">
    <location>
        <begin position="323"/>
        <end position="341"/>
    </location>
</feature>
<feature type="transmembrane region" description="Helical" evidence="11">
    <location>
        <begin position="164"/>
        <end position="180"/>
    </location>
</feature>
<comment type="caution">
    <text evidence="13">The sequence shown here is derived from an EMBL/GenBank/DDBJ whole genome shotgun (WGS) entry which is preliminary data.</text>
</comment>
<dbReference type="PANTHER" id="PTHR43255">
    <property type="entry name" value="IRON-SULFUR-BINDING OXIDOREDUCTASE FADF-RELATED-RELATED"/>
    <property type="match status" value="1"/>
</dbReference>
<keyword evidence="7" id="KW-0560">Oxidoreductase</keyword>
<evidence type="ECO:0000256" key="5">
    <source>
        <dbReference type="ARBA" id="ARBA00022723"/>
    </source>
</evidence>
<dbReference type="Gene3D" id="1.10.1060.10">
    <property type="entry name" value="Alpha-helical ferredoxin"/>
    <property type="match status" value="1"/>
</dbReference>
<comment type="subcellular location">
    <subcellularLocation>
        <location evidence="1">Cell membrane</location>
        <topology evidence="1">Multi-pass membrane protein</topology>
    </subcellularLocation>
</comment>
<evidence type="ECO:0000256" key="10">
    <source>
        <dbReference type="ARBA" id="ARBA00023136"/>
    </source>
</evidence>
<dbReference type="GO" id="GO:0016491">
    <property type="term" value="F:oxidoreductase activity"/>
    <property type="evidence" value="ECO:0007669"/>
    <property type="project" value="UniProtKB-KW"/>
</dbReference>
<dbReference type="GO" id="GO:0051539">
    <property type="term" value="F:4 iron, 4 sulfur cluster binding"/>
    <property type="evidence" value="ECO:0007669"/>
    <property type="project" value="UniProtKB-KW"/>
</dbReference>
<dbReference type="PROSITE" id="PS00198">
    <property type="entry name" value="4FE4S_FER_1"/>
    <property type="match status" value="1"/>
</dbReference>
<reference evidence="13" key="1">
    <citation type="journal article" date="2021" name="PeerJ">
        <title>Extensive microbial diversity within the chicken gut microbiome revealed by metagenomics and culture.</title>
        <authorList>
            <person name="Gilroy R."/>
            <person name="Ravi A."/>
            <person name="Getino M."/>
            <person name="Pursley I."/>
            <person name="Horton D.L."/>
            <person name="Alikhan N.F."/>
            <person name="Baker D."/>
            <person name="Gharbi K."/>
            <person name="Hall N."/>
            <person name="Watson M."/>
            <person name="Adriaenssens E.M."/>
            <person name="Foster-Nyarko E."/>
            <person name="Jarju S."/>
            <person name="Secka A."/>
            <person name="Antonio M."/>
            <person name="Oren A."/>
            <person name="Chaudhuri R.R."/>
            <person name="La Ragione R."/>
            <person name="Hildebrand F."/>
            <person name="Pallen M.J."/>
        </authorList>
    </citation>
    <scope>NUCLEOTIDE SEQUENCE</scope>
    <source>
        <strain evidence="13">ChiHecec2B26-446</strain>
    </source>
</reference>
<keyword evidence="3" id="KW-0004">4Fe-4S</keyword>
<feature type="transmembrane region" description="Helical" evidence="11">
    <location>
        <begin position="353"/>
        <end position="371"/>
    </location>
</feature>
<organism evidence="13 14">
    <name type="scientific">Candidatus Desulfovibrio intestinipullorum</name>
    <dbReference type="NCBI Taxonomy" id="2838536"/>
    <lineage>
        <taxon>Bacteria</taxon>
        <taxon>Pseudomonadati</taxon>
        <taxon>Thermodesulfobacteriota</taxon>
        <taxon>Desulfovibrionia</taxon>
        <taxon>Desulfovibrionales</taxon>
        <taxon>Desulfovibrionaceae</taxon>
        <taxon>Desulfovibrio</taxon>
    </lineage>
</organism>
<dbReference type="GO" id="GO:0005886">
    <property type="term" value="C:plasma membrane"/>
    <property type="evidence" value="ECO:0007669"/>
    <property type="project" value="UniProtKB-SubCell"/>
</dbReference>
<dbReference type="PANTHER" id="PTHR43255:SF1">
    <property type="entry name" value="IRON-SULFUR-BINDING OXIDOREDUCTASE FADF-RELATED"/>
    <property type="match status" value="1"/>
</dbReference>
<protein>
    <submittedName>
        <fullName evidence="13">Quinone-interacting membrane-bound oxidoreductase complex subunit QmoC</fullName>
    </submittedName>
</protein>
<keyword evidence="6 11" id="KW-1133">Transmembrane helix</keyword>
<evidence type="ECO:0000256" key="6">
    <source>
        <dbReference type="ARBA" id="ARBA00022989"/>
    </source>
</evidence>
<dbReference type="InterPro" id="IPR017896">
    <property type="entry name" value="4Fe4S_Fe-S-bd"/>
</dbReference>
<dbReference type="PROSITE" id="PS51379">
    <property type="entry name" value="4FE4S_FER_2"/>
    <property type="match status" value="1"/>
</dbReference>
<dbReference type="Pfam" id="PF13183">
    <property type="entry name" value="Fer4_8"/>
    <property type="match status" value="1"/>
</dbReference>
<keyword evidence="8" id="KW-0408">Iron</keyword>
<dbReference type="EMBL" id="DXHV01000073">
    <property type="protein sequence ID" value="HIW01113.1"/>
    <property type="molecule type" value="Genomic_DNA"/>
</dbReference>
<dbReference type="GO" id="GO:0046872">
    <property type="term" value="F:metal ion binding"/>
    <property type="evidence" value="ECO:0007669"/>
    <property type="project" value="UniProtKB-KW"/>
</dbReference>
<feature type="transmembrane region" description="Helical" evidence="11">
    <location>
        <begin position="121"/>
        <end position="144"/>
    </location>
</feature>
<dbReference type="InterPro" id="IPR017900">
    <property type="entry name" value="4Fe4S_Fe_S_CS"/>
</dbReference>
<feature type="transmembrane region" description="Helical" evidence="11">
    <location>
        <begin position="245"/>
        <end position="268"/>
    </location>
</feature>
<dbReference type="Gene3D" id="1.20.950.20">
    <property type="entry name" value="Transmembrane di-heme cytochromes, Chain C"/>
    <property type="match status" value="1"/>
</dbReference>
<evidence type="ECO:0000256" key="2">
    <source>
        <dbReference type="ARBA" id="ARBA00022475"/>
    </source>
</evidence>
<dbReference type="NCBIfam" id="NF038018">
    <property type="entry name" value="qmoC"/>
    <property type="match status" value="1"/>
</dbReference>
<evidence type="ECO:0000256" key="8">
    <source>
        <dbReference type="ARBA" id="ARBA00023004"/>
    </source>
</evidence>
<proteinExistence type="predicted"/>
<gene>
    <name evidence="13" type="primary">qmoC</name>
    <name evidence="13" type="ORF">H9894_07995</name>
</gene>
<keyword evidence="10 11" id="KW-0472">Membrane</keyword>
<dbReference type="Proteomes" id="UP000886752">
    <property type="component" value="Unassembled WGS sequence"/>
</dbReference>
<name>A0A9D1TPX0_9BACT</name>
<evidence type="ECO:0000256" key="9">
    <source>
        <dbReference type="ARBA" id="ARBA00023014"/>
    </source>
</evidence>
<reference evidence="13" key="2">
    <citation type="submission" date="2021-04" db="EMBL/GenBank/DDBJ databases">
        <authorList>
            <person name="Gilroy R."/>
        </authorList>
    </citation>
    <scope>NUCLEOTIDE SEQUENCE</scope>
    <source>
        <strain evidence="13">ChiHecec2B26-446</strain>
    </source>
</reference>
<dbReference type="Pfam" id="PF02665">
    <property type="entry name" value="Nitrate_red_gam"/>
    <property type="match status" value="1"/>
</dbReference>
<dbReference type="SUPFAM" id="SSF103501">
    <property type="entry name" value="Respiratory nitrate reductase 1 gamma chain"/>
    <property type="match status" value="1"/>
</dbReference>
<keyword evidence="4 11" id="KW-0812">Transmembrane</keyword>
<evidence type="ECO:0000256" key="1">
    <source>
        <dbReference type="ARBA" id="ARBA00004651"/>
    </source>
</evidence>
<evidence type="ECO:0000256" key="11">
    <source>
        <dbReference type="SAM" id="Phobius"/>
    </source>
</evidence>
<dbReference type="InterPro" id="IPR036197">
    <property type="entry name" value="NarG-like_sf"/>
</dbReference>
<evidence type="ECO:0000256" key="4">
    <source>
        <dbReference type="ARBA" id="ARBA00022692"/>
    </source>
</evidence>
<dbReference type="InterPro" id="IPR023234">
    <property type="entry name" value="NarG-like_domain"/>
</dbReference>
<feature type="domain" description="4Fe-4S ferredoxin-type" evidence="12">
    <location>
        <begin position="60"/>
        <end position="91"/>
    </location>
</feature>
<accession>A0A9D1TPX0</accession>
<keyword evidence="5" id="KW-0479">Metal-binding</keyword>